<evidence type="ECO:0000256" key="9">
    <source>
        <dbReference type="ARBA" id="ARBA00023136"/>
    </source>
</evidence>
<dbReference type="GO" id="GO:0140359">
    <property type="term" value="F:ABC-type transporter activity"/>
    <property type="evidence" value="ECO:0007669"/>
    <property type="project" value="InterPro"/>
</dbReference>
<feature type="transmembrane region" description="Helical" evidence="11">
    <location>
        <begin position="658"/>
        <end position="677"/>
    </location>
</feature>
<feature type="transmembrane region" description="Helical" evidence="11">
    <location>
        <begin position="683"/>
        <end position="705"/>
    </location>
</feature>
<dbReference type="CDD" id="cd03232">
    <property type="entry name" value="ABCG_PDR_domain2"/>
    <property type="match status" value="1"/>
</dbReference>
<dbReference type="PANTHER" id="PTHR19241">
    <property type="entry name" value="ATP-BINDING CASSETTE TRANSPORTER"/>
    <property type="match status" value="1"/>
</dbReference>
<feature type="transmembrane region" description="Helical" evidence="11">
    <location>
        <begin position="613"/>
        <end position="646"/>
    </location>
</feature>
<keyword evidence="5" id="KW-0677">Repeat</keyword>
<comment type="subcellular location">
    <subcellularLocation>
        <location evidence="1">Membrane</location>
        <topology evidence="1">Multi-pass membrane protein</topology>
    </subcellularLocation>
</comment>
<dbReference type="Pfam" id="PF08370">
    <property type="entry name" value="PDR_assoc"/>
    <property type="match status" value="1"/>
</dbReference>
<dbReference type="InterPro" id="IPR013581">
    <property type="entry name" value="PDR_assoc"/>
</dbReference>
<reference evidence="13" key="1">
    <citation type="submission" date="2019-05" db="EMBL/GenBank/DDBJ databases">
        <title>The de novo reference genome and transcriptome assemblies of the wild tomato species Solanum chilense.</title>
        <authorList>
            <person name="Stam R."/>
            <person name="Nosenko T."/>
            <person name="Hoerger A.C."/>
            <person name="Stephan W."/>
            <person name="Seidel M.A."/>
            <person name="Kuhn J.M.M."/>
            <person name="Haberer G."/>
            <person name="Tellier A."/>
        </authorList>
    </citation>
    <scope>NUCLEOTIDE SEQUENCE</scope>
    <source>
        <tissue evidence="13">Mature leaves</tissue>
    </source>
</reference>
<feature type="transmembrane region" description="Helical" evidence="11">
    <location>
        <begin position="1308"/>
        <end position="1330"/>
    </location>
</feature>
<feature type="transmembrane region" description="Helical" evidence="11">
    <location>
        <begin position="1336"/>
        <end position="1357"/>
    </location>
</feature>
<feature type="domain" description="ABC transporter" evidence="12">
    <location>
        <begin position="847"/>
        <end position="1099"/>
    </location>
</feature>
<dbReference type="Pfam" id="PF01061">
    <property type="entry name" value="ABC2_membrane"/>
    <property type="match status" value="2"/>
</dbReference>
<dbReference type="InterPro" id="IPR003593">
    <property type="entry name" value="AAA+_ATPase"/>
</dbReference>
<dbReference type="Pfam" id="PF00005">
    <property type="entry name" value="ABC_tran"/>
    <property type="match status" value="2"/>
</dbReference>
<dbReference type="FunFam" id="3.40.50.300:FF:000157">
    <property type="entry name" value="ABC transporter G family member 34"/>
    <property type="match status" value="1"/>
</dbReference>
<comment type="caution">
    <text evidence="13">The sequence shown here is derived from an EMBL/GenBank/DDBJ whole genome shotgun (WGS) entry which is preliminary data.</text>
</comment>
<feature type="transmembrane region" description="Helical" evidence="11">
    <location>
        <begin position="1223"/>
        <end position="1249"/>
    </location>
</feature>
<keyword evidence="3" id="KW-0813">Transport</keyword>
<feature type="transmembrane region" description="Helical" evidence="11">
    <location>
        <begin position="1417"/>
        <end position="1439"/>
    </location>
</feature>
<feature type="compositionally biased region" description="Basic and acidic residues" evidence="10">
    <location>
        <begin position="815"/>
        <end position="833"/>
    </location>
</feature>
<dbReference type="FunFam" id="3.40.50.300:FF:000179">
    <property type="entry name" value="ABC transporter G family member 34"/>
    <property type="match status" value="1"/>
</dbReference>
<keyword evidence="9 11" id="KW-0472">Membrane</keyword>
<dbReference type="GO" id="GO:0005524">
    <property type="term" value="F:ATP binding"/>
    <property type="evidence" value="ECO:0007669"/>
    <property type="project" value="UniProtKB-KW"/>
</dbReference>
<keyword evidence="4 11" id="KW-0812">Transmembrane</keyword>
<dbReference type="Gene3D" id="3.40.50.300">
    <property type="entry name" value="P-loop containing nucleotide triphosphate hydrolases"/>
    <property type="match status" value="2"/>
</dbReference>
<evidence type="ECO:0000256" key="1">
    <source>
        <dbReference type="ARBA" id="ARBA00004141"/>
    </source>
</evidence>
<dbReference type="GO" id="GO:0016887">
    <property type="term" value="F:ATP hydrolysis activity"/>
    <property type="evidence" value="ECO:0007669"/>
    <property type="project" value="InterPro"/>
</dbReference>
<dbReference type="SMART" id="SM00382">
    <property type="entry name" value="AAA"/>
    <property type="match status" value="2"/>
</dbReference>
<evidence type="ECO:0000256" key="7">
    <source>
        <dbReference type="ARBA" id="ARBA00022840"/>
    </source>
</evidence>
<feature type="transmembrane region" description="Helical" evidence="11">
    <location>
        <begin position="1193"/>
        <end position="1211"/>
    </location>
</feature>
<evidence type="ECO:0000259" key="12">
    <source>
        <dbReference type="PROSITE" id="PS50893"/>
    </source>
</evidence>
<dbReference type="GO" id="GO:0005886">
    <property type="term" value="C:plasma membrane"/>
    <property type="evidence" value="ECO:0007669"/>
    <property type="project" value="UniProtKB-ARBA"/>
</dbReference>
<comment type="similarity">
    <text evidence="2">Belongs to the ABC transporter superfamily. ABCG family. PDR (TC 3.A.1.205) subfamily.</text>
</comment>
<dbReference type="EMBL" id="RXGB01000847">
    <property type="protein sequence ID" value="TMX01497.1"/>
    <property type="molecule type" value="Genomic_DNA"/>
</dbReference>
<sequence>MAQLVSSDDIESIRMDLSEIGRSFRSSFRRQTSILRSNSALSASEKDDVVDEENMLAWAAIERLPTYDRLRSCVFEEVNGNEANVKTKRVTDVTKLGAVERHVFIEKMIKHIEHDNLQLLHKIRKRIDKVGVKLPTVEVRYKNLTIEAECELVHGKPLPTLWNSLKSTIMNLARLPGLQSEMAKIKIINDVSGVIKPGRMTLLLGPPGCGKTTLLKALSGNLDNSLKVSGEISYNGYKLEEFVPQKTSAYISQNDLHIPEMTVRETLDYSSRFQGVGSRADIMIDLSRREKEAGIVPDPDIDTYMKAIAVEGQKTNLQTDYILKILGLDICSETLVGDAMRRGISGGQKKRLTTGELIVGPTKALFMDEISNGLDSSTTYQIVACLQQLAHITDATILVALLQPAPETFDLFDDIILMAEGKILYHGPRNSALEFFESCGFKCPERKGVADFLQEVTSKKDQAQYWHETKETYKFLSVDTLSRKFKESPYRKKLNDELSVAYDKSRCHKNSITFRDYSLPKWELFRVCMSREFLLMKRNSFIYIFKNVQLVIIAFITMTVFLRTRMHTDLVHANYYLGALFFALIILLVDGFPELTMTIARLAVFYKQNDLCFYPAWAYAIPAAILKIPLSILESIIWTCLTYYVIGFSPEAGRFFRQLLLLFAVHMTSISMFRFLASVCRTVVASTAAGSLSILFVFLFSGFIIPRPSMPVWLKWGFWISPLTYGEIGLAVNEFLAPRWQKSLSTNTTLGNEVLDSRGLNFDGYLYWISVCALFGFTILFNIGFTLALTFLNAPGSRAIISRDKYSQIEGSSDSSDKADAKENSKTTMDSHEGAGRMVLPFEPLSLVFRDVQYSVDTPAAMKELGFTQNKLQLLSDITGAFRPGVLAALMGVSGAGKTTLLDVLAGRKTSGHVEGEIKVGGYPKVQETFARVSGYCEQTDIHSPQITVEESVIFSAWLRLHPQIDSRTKYEFVKEVLETIELDGIKDTLVGMPGVSGLSTEQRKRLTIAVELVANPSIIFMDEPTTGLDARSAAIVMRAVKNVAETGRTIVCTIHQPSIDIFEAFDELILLKSGGRMIYWGPLGRNSCKMIEYFEGISGVPKIKNNYNPATWMLEVTSTSSEAETSIDFTEVYKNSALHKNNEELVKKLTFPPAGSKDLHFPTQFSQNGWGQFKTCFWKQYWSYWRSPSYNLMRSLHMLFASVVFGLLFWNKGKKLDDQQSVFSVFGSMFTAVIFCGINNSSSVLPYVTTERSVLYRERFAGMYASWAYALAQVAIEIPYLLAQALSFTVITYPMIGYYWSAHKVLWYFYSMFCTLLYFTYLGMMLVSLTPNLPVAAILQSSFYTMFNLFAGFLIPKAQIPKWWIWFYYLVPTSWTLNGMLTSQYGDVDTEITVFGDKKSVAAFIRDYFGFHHNQLPIVGVVLIAYPLVFATLFAFFIGRLNFQRR</sequence>
<name>A0A6N2C1K2_SOLCI</name>
<keyword evidence="8 11" id="KW-1133">Transmembrane helix</keyword>
<evidence type="ECO:0000256" key="3">
    <source>
        <dbReference type="ARBA" id="ARBA00022448"/>
    </source>
</evidence>
<feature type="transmembrane region" description="Helical" evidence="11">
    <location>
        <begin position="574"/>
        <end position="593"/>
    </location>
</feature>
<evidence type="ECO:0000256" key="6">
    <source>
        <dbReference type="ARBA" id="ARBA00022741"/>
    </source>
</evidence>
<dbReference type="SUPFAM" id="SSF52540">
    <property type="entry name" value="P-loop containing nucleoside triphosphate hydrolases"/>
    <property type="match status" value="2"/>
</dbReference>
<feature type="transmembrane region" description="Helical" evidence="11">
    <location>
        <begin position="765"/>
        <end position="792"/>
    </location>
</feature>
<evidence type="ECO:0000313" key="13">
    <source>
        <dbReference type="EMBL" id="TMX01497.1"/>
    </source>
</evidence>
<dbReference type="InterPro" id="IPR034003">
    <property type="entry name" value="ABCG_PDR_2"/>
</dbReference>
<dbReference type="Pfam" id="PF19055">
    <property type="entry name" value="ABC2_membrane_7"/>
    <property type="match status" value="2"/>
</dbReference>
<keyword evidence="7" id="KW-0067">ATP-binding</keyword>
<evidence type="ECO:0000256" key="4">
    <source>
        <dbReference type="ARBA" id="ARBA00022692"/>
    </source>
</evidence>
<feature type="domain" description="ABC transporter" evidence="12">
    <location>
        <begin position="173"/>
        <end position="445"/>
    </location>
</feature>
<dbReference type="InterPro" id="IPR043926">
    <property type="entry name" value="ABCG_dom"/>
</dbReference>
<dbReference type="InterPro" id="IPR003439">
    <property type="entry name" value="ABC_transporter-like_ATP-bd"/>
</dbReference>
<dbReference type="InterPro" id="IPR027417">
    <property type="entry name" value="P-loop_NTPase"/>
</dbReference>
<evidence type="ECO:0000256" key="2">
    <source>
        <dbReference type="ARBA" id="ARBA00006012"/>
    </source>
</evidence>
<dbReference type="InterPro" id="IPR013525">
    <property type="entry name" value="ABC2_TM"/>
</dbReference>
<organism evidence="13">
    <name type="scientific">Solanum chilense</name>
    <name type="common">Tomato</name>
    <name type="synonym">Lycopersicon chilense</name>
    <dbReference type="NCBI Taxonomy" id="4083"/>
    <lineage>
        <taxon>Eukaryota</taxon>
        <taxon>Viridiplantae</taxon>
        <taxon>Streptophyta</taxon>
        <taxon>Embryophyta</taxon>
        <taxon>Tracheophyta</taxon>
        <taxon>Spermatophyta</taxon>
        <taxon>Magnoliopsida</taxon>
        <taxon>eudicotyledons</taxon>
        <taxon>Gunneridae</taxon>
        <taxon>Pentapetalae</taxon>
        <taxon>asterids</taxon>
        <taxon>lamiids</taxon>
        <taxon>Solanales</taxon>
        <taxon>Solanaceae</taxon>
        <taxon>Solanoideae</taxon>
        <taxon>Solaneae</taxon>
        <taxon>Solanum</taxon>
        <taxon>Solanum subgen. Lycopersicon</taxon>
    </lineage>
</organism>
<dbReference type="PROSITE" id="PS50893">
    <property type="entry name" value="ABC_TRANSPORTER_2"/>
    <property type="match status" value="2"/>
</dbReference>
<evidence type="ECO:0000256" key="8">
    <source>
        <dbReference type="ARBA" id="ARBA00022989"/>
    </source>
</evidence>
<evidence type="ECO:0000256" key="5">
    <source>
        <dbReference type="ARBA" id="ARBA00022737"/>
    </source>
</evidence>
<proteinExistence type="inferred from homology"/>
<accession>A0A6N2C1K2</accession>
<feature type="transmembrane region" description="Helical" evidence="11">
    <location>
        <begin position="541"/>
        <end position="562"/>
    </location>
</feature>
<protein>
    <recommendedName>
        <fullName evidence="12">ABC transporter domain-containing protein</fullName>
    </recommendedName>
</protein>
<evidence type="ECO:0000256" key="11">
    <source>
        <dbReference type="SAM" id="Phobius"/>
    </source>
</evidence>
<feature type="transmembrane region" description="Helical" evidence="11">
    <location>
        <begin position="1283"/>
        <end position="1301"/>
    </location>
</feature>
<evidence type="ECO:0000256" key="10">
    <source>
        <dbReference type="SAM" id="MobiDB-lite"/>
    </source>
</evidence>
<feature type="region of interest" description="Disordered" evidence="10">
    <location>
        <begin position="809"/>
        <end position="833"/>
    </location>
</feature>
<keyword evidence="6" id="KW-0547">Nucleotide-binding</keyword>
<feature type="transmembrane region" description="Helical" evidence="11">
    <location>
        <begin position="1364"/>
        <end position="1382"/>
    </location>
</feature>
<gene>
    <name evidence="13" type="ORF">EJD97_024404</name>
</gene>